<sequence length="203" mass="22194">MTAVDLYLDPVCPFSWVTSRWLLDAADVSRRPVNLRQMSLAVLNEGQGFDGQRQQMMERSRRLGRLFAAAVGKHGQDAFGRLYEALGTQLHLRDDELDGDELRALLNACGLEESLCEALGDASLDDEVKRSHQASQDSLGGSAGSPVIVVDGRGFHGPVLTRIPSHEDGVRLLDAIVVAAKIPEFATLQRPTQGPPVLEERPR</sequence>
<evidence type="ECO:0000313" key="2">
    <source>
        <dbReference type="Proteomes" id="UP000193387"/>
    </source>
</evidence>
<organism evidence="1 2">
    <name type="scientific">Mycobacterium saskatchewanense</name>
    <dbReference type="NCBI Taxonomy" id="220927"/>
    <lineage>
        <taxon>Bacteria</taxon>
        <taxon>Bacillati</taxon>
        <taxon>Actinomycetota</taxon>
        <taxon>Actinomycetes</taxon>
        <taxon>Mycobacteriales</taxon>
        <taxon>Mycobacteriaceae</taxon>
        <taxon>Mycobacterium</taxon>
        <taxon>Mycobacterium simiae complex</taxon>
    </lineage>
</organism>
<dbReference type="EMBL" id="LQPR01000024">
    <property type="protein sequence ID" value="ORW72378.1"/>
    <property type="molecule type" value="Genomic_DNA"/>
</dbReference>
<dbReference type="Gene3D" id="3.40.30.10">
    <property type="entry name" value="Glutaredoxin"/>
    <property type="match status" value="1"/>
</dbReference>
<dbReference type="Pfam" id="PF22234">
    <property type="entry name" value="Rv2466c-like"/>
    <property type="match status" value="1"/>
</dbReference>
<dbReference type="SUPFAM" id="SSF52833">
    <property type="entry name" value="Thioredoxin-like"/>
    <property type="match status" value="1"/>
</dbReference>
<keyword evidence="2" id="KW-1185">Reference proteome</keyword>
<evidence type="ECO:0000313" key="1">
    <source>
        <dbReference type="EMBL" id="ORW72378.1"/>
    </source>
</evidence>
<dbReference type="RefSeq" id="WP_085255328.1">
    <property type="nucleotide sequence ID" value="NZ_AP022573.1"/>
</dbReference>
<dbReference type="InterPro" id="IPR053977">
    <property type="entry name" value="Rv2466c-like"/>
</dbReference>
<accession>A0AAJ3NRY9</accession>
<name>A0AAJ3NRY9_9MYCO</name>
<gene>
    <name evidence="1" type="ORF">AWC23_10845</name>
</gene>
<reference evidence="1 2" key="1">
    <citation type="submission" date="2016-01" db="EMBL/GenBank/DDBJ databases">
        <title>The new phylogeny of the genus Mycobacterium.</title>
        <authorList>
            <person name="Tarcisio F."/>
            <person name="Conor M."/>
            <person name="Antonella G."/>
            <person name="Elisabetta G."/>
            <person name="Giulia F.S."/>
            <person name="Sara T."/>
            <person name="Anna F."/>
            <person name="Clotilde B."/>
            <person name="Roberto B."/>
            <person name="Veronica D.S."/>
            <person name="Fabio R."/>
            <person name="Monica P."/>
            <person name="Olivier J."/>
            <person name="Enrico T."/>
            <person name="Nicola S."/>
        </authorList>
    </citation>
    <scope>NUCLEOTIDE SEQUENCE [LARGE SCALE GENOMIC DNA]</scope>
    <source>
        <strain evidence="1 2">DSM 44616</strain>
    </source>
</reference>
<dbReference type="InterPro" id="IPR036249">
    <property type="entry name" value="Thioredoxin-like_sf"/>
</dbReference>
<proteinExistence type="predicted"/>
<protein>
    <submittedName>
        <fullName evidence="1">Disulfide bond formation protein DsbA</fullName>
    </submittedName>
</protein>
<dbReference type="AlphaFoldDB" id="A0AAJ3NRY9"/>
<comment type="caution">
    <text evidence="1">The sequence shown here is derived from an EMBL/GenBank/DDBJ whole genome shotgun (WGS) entry which is preliminary data.</text>
</comment>
<dbReference type="Proteomes" id="UP000193387">
    <property type="component" value="Unassembled WGS sequence"/>
</dbReference>